<protein>
    <submittedName>
        <fullName evidence="2">Trans-aconitate methyltransferase</fullName>
    </submittedName>
</protein>
<comment type="caution">
    <text evidence="2">The sequence shown here is derived from an EMBL/GenBank/DDBJ whole genome shotgun (WGS) entry which is preliminary data.</text>
</comment>
<dbReference type="InterPro" id="IPR029063">
    <property type="entry name" value="SAM-dependent_MTases_sf"/>
</dbReference>
<dbReference type="CDD" id="cd02440">
    <property type="entry name" value="AdoMet_MTases"/>
    <property type="match status" value="1"/>
</dbReference>
<evidence type="ECO:0000259" key="1">
    <source>
        <dbReference type="Pfam" id="PF08241"/>
    </source>
</evidence>
<accession>A0A2M7GA08</accession>
<dbReference type="GO" id="GO:0032259">
    <property type="term" value="P:methylation"/>
    <property type="evidence" value="ECO:0007669"/>
    <property type="project" value="UniProtKB-KW"/>
</dbReference>
<evidence type="ECO:0000313" key="3">
    <source>
        <dbReference type="Proteomes" id="UP000231019"/>
    </source>
</evidence>
<organism evidence="2 3">
    <name type="scientific">bacterium (Candidatus Blackallbacteria) CG17_big_fil_post_rev_8_21_14_2_50_48_46</name>
    <dbReference type="NCBI Taxonomy" id="2014261"/>
    <lineage>
        <taxon>Bacteria</taxon>
        <taxon>Candidatus Blackallbacteria</taxon>
    </lineage>
</organism>
<reference evidence="2 3" key="1">
    <citation type="submission" date="2017-09" db="EMBL/GenBank/DDBJ databases">
        <title>Depth-based differentiation of microbial function through sediment-hosted aquifers and enrichment of novel symbionts in the deep terrestrial subsurface.</title>
        <authorList>
            <person name="Probst A.J."/>
            <person name="Ladd B."/>
            <person name="Jarett J.K."/>
            <person name="Geller-Mcgrath D.E."/>
            <person name="Sieber C.M."/>
            <person name="Emerson J.B."/>
            <person name="Anantharaman K."/>
            <person name="Thomas B.C."/>
            <person name="Malmstrom R."/>
            <person name="Stieglmeier M."/>
            <person name="Klingl A."/>
            <person name="Woyke T."/>
            <person name="Ryan C.M."/>
            <person name="Banfield J.F."/>
        </authorList>
    </citation>
    <scope>NUCLEOTIDE SEQUENCE [LARGE SCALE GENOMIC DNA]</scope>
    <source>
        <strain evidence="2">CG17_big_fil_post_rev_8_21_14_2_50_48_46</strain>
    </source>
</reference>
<dbReference type="PANTHER" id="PTHR43861:SF1">
    <property type="entry name" value="TRANS-ACONITATE 2-METHYLTRANSFERASE"/>
    <property type="match status" value="1"/>
</dbReference>
<dbReference type="PANTHER" id="PTHR43861">
    <property type="entry name" value="TRANS-ACONITATE 2-METHYLTRANSFERASE-RELATED"/>
    <property type="match status" value="1"/>
</dbReference>
<dbReference type="InterPro" id="IPR023149">
    <property type="entry name" value="Trans_acon_MeTrfase_C"/>
</dbReference>
<dbReference type="Proteomes" id="UP000231019">
    <property type="component" value="Unassembled WGS sequence"/>
</dbReference>
<dbReference type="GO" id="GO:0030798">
    <property type="term" value="F:trans-aconitate 2-methyltransferase activity"/>
    <property type="evidence" value="ECO:0007669"/>
    <property type="project" value="InterPro"/>
</dbReference>
<dbReference type="SUPFAM" id="SSF53335">
    <property type="entry name" value="S-adenosyl-L-methionine-dependent methyltransferases"/>
    <property type="match status" value="1"/>
</dbReference>
<evidence type="ECO:0000313" key="2">
    <source>
        <dbReference type="EMBL" id="PIW18978.1"/>
    </source>
</evidence>
<keyword evidence="2" id="KW-0489">Methyltransferase</keyword>
<keyword evidence="2" id="KW-0808">Transferase</keyword>
<dbReference type="InterPro" id="IPR013216">
    <property type="entry name" value="Methyltransf_11"/>
</dbReference>
<feature type="domain" description="Methyltransferase type 11" evidence="1">
    <location>
        <begin position="35"/>
        <end position="126"/>
    </location>
</feature>
<dbReference type="AlphaFoldDB" id="A0A2M7GA08"/>
<name>A0A2M7GA08_9BACT</name>
<dbReference type="Gene3D" id="1.10.150.290">
    <property type="entry name" value="S-adenosyl-L-methionine-dependent methyltransferases"/>
    <property type="match status" value="1"/>
</dbReference>
<gene>
    <name evidence="2" type="ORF">COW36_02390</name>
</gene>
<dbReference type="Gene3D" id="3.40.50.150">
    <property type="entry name" value="Vaccinia Virus protein VP39"/>
    <property type="match status" value="1"/>
</dbReference>
<proteinExistence type="predicted"/>
<dbReference type="Pfam" id="PF08241">
    <property type="entry name" value="Methyltransf_11"/>
    <property type="match status" value="1"/>
</dbReference>
<dbReference type="EMBL" id="PFFQ01000006">
    <property type="protein sequence ID" value="PIW18978.1"/>
    <property type="molecule type" value="Genomic_DNA"/>
</dbReference>
<sequence length="256" mass="28865">MSWNPQQYEKFKAERFAPFEDLLGLISIEPDLSLVDLGCGTGELTARLRDALPGSEALGVDSSAEMLVKAREWADDSLHFRQTPLENLKGSWDLVFSHAALQWVDHHPVLFASLWERVRPGGQLAIQMPSNHSHPTHQLLTELAAEEPFYSALKGWSRQSPVLGIEAYAQGLYELGASQQVVLEKVYPHLLDSSADLVEWVKGTALLPYLERLGPELEAVFLERYSQRLAALFPRSPVFYGFRRILIWARKPLSSE</sequence>